<organism evidence="5">
    <name type="scientific">Desulfobacca acetoxidans</name>
    <dbReference type="NCBI Taxonomy" id="60893"/>
    <lineage>
        <taxon>Bacteria</taxon>
        <taxon>Pseudomonadati</taxon>
        <taxon>Thermodesulfobacteriota</taxon>
        <taxon>Desulfobaccia</taxon>
        <taxon>Desulfobaccales</taxon>
        <taxon>Desulfobaccaceae</taxon>
        <taxon>Desulfobacca</taxon>
    </lineage>
</organism>
<dbReference type="Gene3D" id="1.10.150.240">
    <property type="entry name" value="Putative phosphatase, domain 2"/>
    <property type="match status" value="1"/>
</dbReference>
<dbReference type="Gene3D" id="3.40.50.1000">
    <property type="entry name" value="HAD superfamily/HAD-like"/>
    <property type="match status" value="1"/>
</dbReference>
<dbReference type="EMBL" id="DTKJ01000010">
    <property type="protein sequence ID" value="HGZ10749.1"/>
    <property type="molecule type" value="Genomic_DNA"/>
</dbReference>
<comment type="catalytic activity">
    <reaction evidence="1">
        <text>2-phosphoglycolate + H2O = glycolate + phosphate</text>
        <dbReference type="Rhea" id="RHEA:14369"/>
        <dbReference type="ChEBI" id="CHEBI:15377"/>
        <dbReference type="ChEBI" id="CHEBI:29805"/>
        <dbReference type="ChEBI" id="CHEBI:43474"/>
        <dbReference type="ChEBI" id="CHEBI:58033"/>
        <dbReference type="EC" id="3.1.3.18"/>
    </reaction>
</comment>
<protein>
    <recommendedName>
        <fullName evidence="4">phosphoglycolate phosphatase</fullName>
        <ecNumber evidence="4">3.1.3.18</ecNumber>
    </recommendedName>
</protein>
<evidence type="ECO:0000256" key="2">
    <source>
        <dbReference type="ARBA" id="ARBA00004818"/>
    </source>
</evidence>
<evidence type="ECO:0000256" key="1">
    <source>
        <dbReference type="ARBA" id="ARBA00000830"/>
    </source>
</evidence>
<dbReference type="NCBIfam" id="TIGR01549">
    <property type="entry name" value="HAD-SF-IA-v1"/>
    <property type="match status" value="1"/>
</dbReference>
<dbReference type="GO" id="GO:0006281">
    <property type="term" value="P:DNA repair"/>
    <property type="evidence" value="ECO:0007669"/>
    <property type="project" value="TreeGrafter"/>
</dbReference>
<evidence type="ECO:0000313" key="5">
    <source>
        <dbReference type="EMBL" id="HGZ10749.1"/>
    </source>
</evidence>
<dbReference type="EC" id="3.1.3.18" evidence="4"/>
<comment type="caution">
    <text evidence="5">The sequence shown here is derived from an EMBL/GenBank/DDBJ whole genome shotgun (WGS) entry which is preliminary data.</text>
</comment>
<comment type="pathway">
    <text evidence="2">Organic acid metabolism; glycolate biosynthesis; glycolate from 2-phosphoglycolate: step 1/1.</text>
</comment>
<evidence type="ECO:0000256" key="4">
    <source>
        <dbReference type="ARBA" id="ARBA00013078"/>
    </source>
</evidence>
<dbReference type="InterPro" id="IPR006439">
    <property type="entry name" value="HAD-SF_hydro_IA"/>
</dbReference>
<dbReference type="AlphaFoldDB" id="A0A7C5AKJ8"/>
<evidence type="ECO:0000256" key="3">
    <source>
        <dbReference type="ARBA" id="ARBA00006171"/>
    </source>
</evidence>
<reference evidence="5" key="1">
    <citation type="journal article" date="2020" name="mSystems">
        <title>Genome- and Community-Level Interaction Insights into Carbon Utilization and Element Cycling Functions of Hydrothermarchaeota in Hydrothermal Sediment.</title>
        <authorList>
            <person name="Zhou Z."/>
            <person name="Liu Y."/>
            <person name="Xu W."/>
            <person name="Pan J."/>
            <person name="Luo Z.H."/>
            <person name="Li M."/>
        </authorList>
    </citation>
    <scope>NUCLEOTIDE SEQUENCE [LARGE SCALE GENOMIC DNA]</scope>
    <source>
        <strain evidence="5">SpSt-853</strain>
    </source>
</reference>
<dbReference type="SFLD" id="SFLDS00003">
    <property type="entry name" value="Haloacid_Dehalogenase"/>
    <property type="match status" value="1"/>
</dbReference>
<accession>A0A7C5AKJ8</accession>
<dbReference type="InterPro" id="IPR023198">
    <property type="entry name" value="PGP-like_dom2"/>
</dbReference>
<dbReference type="InterPro" id="IPR041492">
    <property type="entry name" value="HAD_2"/>
</dbReference>
<dbReference type="PANTHER" id="PTHR43434">
    <property type="entry name" value="PHOSPHOGLYCOLATE PHOSPHATASE"/>
    <property type="match status" value="1"/>
</dbReference>
<dbReference type="GO" id="GO:0008967">
    <property type="term" value="F:phosphoglycolate phosphatase activity"/>
    <property type="evidence" value="ECO:0007669"/>
    <property type="project" value="UniProtKB-EC"/>
</dbReference>
<dbReference type="SUPFAM" id="SSF56784">
    <property type="entry name" value="HAD-like"/>
    <property type="match status" value="1"/>
</dbReference>
<dbReference type="GO" id="GO:0005829">
    <property type="term" value="C:cytosol"/>
    <property type="evidence" value="ECO:0007669"/>
    <property type="project" value="TreeGrafter"/>
</dbReference>
<dbReference type="InterPro" id="IPR023214">
    <property type="entry name" value="HAD_sf"/>
</dbReference>
<comment type="similarity">
    <text evidence="3">Belongs to the HAD-like hydrolase superfamily. CbbY/CbbZ/Gph/YieH family.</text>
</comment>
<dbReference type="PANTHER" id="PTHR43434:SF1">
    <property type="entry name" value="PHOSPHOGLYCOLATE PHOSPHATASE"/>
    <property type="match status" value="1"/>
</dbReference>
<gene>
    <name evidence="5" type="ORF">ENW48_00850</name>
</gene>
<dbReference type="SFLD" id="SFLDG01129">
    <property type="entry name" value="C1.5:_HAD__Beta-PGM__Phosphata"/>
    <property type="match status" value="1"/>
</dbReference>
<proteinExistence type="inferred from homology"/>
<dbReference type="Pfam" id="PF13419">
    <property type="entry name" value="HAD_2"/>
    <property type="match status" value="1"/>
</dbReference>
<keyword evidence="5" id="KW-0378">Hydrolase</keyword>
<dbReference type="InterPro" id="IPR050155">
    <property type="entry name" value="HAD-like_hydrolase_sf"/>
</dbReference>
<sequence length="219" mass="23907">MKPGFDLIVFDLDGTLVDSLPDLAAAANYALSRLGLPERPLEEHRLMIGAGEANYVRRFLGPKHQDLFAEALRLYLEYYSRHLGELCRVYPGVPETLAALLPRKMAVLSNKREDLTRKVVQVMGLKGFFVRVRGGDSYGTLKPDPAGLQTLIRELQAQPPLTLMVGDKPEDVLTGRGAGTRTAALTSGYSEPEALVSAAPDYLLEDFSHLTALPGLSVS</sequence>
<dbReference type="InterPro" id="IPR036412">
    <property type="entry name" value="HAD-like_sf"/>
</dbReference>
<name>A0A7C5AKJ8_9BACT</name>